<dbReference type="InterPro" id="IPR006121">
    <property type="entry name" value="HMA_dom"/>
</dbReference>
<dbReference type="Proteomes" id="UP000295247">
    <property type="component" value="Unassembled WGS sequence"/>
</dbReference>
<evidence type="ECO:0008006" key="3">
    <source>
        <dbReference type="Google" id="ProtNLM"/>
    </source>
</evidence>
<dbReference type="Gene3D" id="3.30.70.100">
    <property type="match status" value="1"/>
</dbReference>
<proteinExistence type="predicted"/>
<organism evidence="1 2">
    <name type="scientific">Marichromatium gracile</name>
    <name type="common">Chromatium gracile</name>
    <dbReference type="NCBI Taxonomy" id="1048"/>
    <lineage>
        <taxon>Bacteria</taxon>
        <taxon>Pseudomonadati</taxon>
        <taxon>Pseudomonadota</taxon>
        <taxon>Gammaproteobacteria</taxon>
        <taxon>Chromatiales</taxon>
        <taxon>Chromatiaceae</taxon>
        <taxon>Marichromatium</taxon>
    </lineage>
</organism>
<accession>A0A4R4A5P0</accession>
<dbReference type="SUPFAM" id="SSF55008">
    <property type="entry name" value="HMA, heavy metal-associated domain"/>
    <property type="match status" value="1"/>
</dbReference>
<dbReference type="EMBL" id="SMDC01000013">
    <property type="protein sequence ID" value="TCW34048.1"/>
    <property type="molecule type" value="Genomic_DNA"/>
</dbReference>
<gene>
    <name evidence="1" type="ORF">EDC29_11331</name>
</gene>
<sequence length="117" mass="12896">MSHYIHHVPGRLRIRSAALRCRSLLDGEAQRELQALEGVTEVRFNPRASSLTLLYDPARIGRAQLLEALERHGCVEIDSRSGELATRAGTLFGKALVGAFVNKAVERSAYKLVSVLL</sequence>
<name>A0A4R4A5P0_MARGR</name>
<evidence type="ECO:0000313" key="2">
    <source>
        <dbReference type="Proteomes" id="UP000295247"/>
    </source>
</evidence>
<dbReference type="GO" id="GO:0046872">
    <property type="term" value="F:metal ion binding"/>
    <property type="evidence" value="ECO:0007669"/>
    <property type="project" value="InterPro"/>
</dbReference>
<comment type="caution">
    <text evidence="1">The sequence shown here is derived from an EMBL/GenBank/DDBJ whole genome shotgun (WGS) entry which is preliminary data.</text>
</comment>
<protein>
    <recommendedName>
        <fullName evidence="3">Heavy-metal-associated domain-containing protein</fullName>
    </recommendedName>
</protein>
<dbReference type="CDD" id="cd00371">
    <property type="entry name" value="HMA"/>
    <property type="match status" value="1"/>
</dbReference>
<reference evidence="1 2" key="1">
    <citation type="submission" date="2019-03" db="EMBL/GenBank/DDBJ databases">
        <title>Genomic Encyclopedia of Type Strains, Phase IV (KMG-IV): sequencing the most valuable type-strain genomes for metagenomic binning, comparative biology and taxonomic classification.</title>
        <authorList>
            <person name="Goeker M."/>
        </authorList>
    </citation>
    <scope>NUCLEOTIDE SEQUENCE [LARGE SCALE GENOMIC DNA]</scope>
    <source>
        <strain evidence="1 2">DSM 203</strain>
    </source>
</reference>
<dbReference type="InterPro" id="IPR036163">
    <property type="entry name" value="HMA_dom_sf"/>
</dbReference>
<dbReference type="Pfam" id="PF19991">
    <property type="entry name" value="HMA_2"/>
    <property type="match status" value="1"/>
</dbReference>
<dbReference type="RefSeq" id="WP_123139769.1">
    <property type="nucleotide sequence ID" value="NZ_NRRH01000024.1"/>
</dbReference>
<evidence type="ECO:0000313" key="1">
    <source>
        <dbReference type="EMBL" id="TCW34048.1"/>
    </source>
</evidence>
<dbReference type="AlphaFoldDB" id="A0A4R4A5P0"/>